<dbReference type="InterPro" id="IPR000537">
    <property type="entry name" value="UbiA_prenyltransferase"/>
</dbReference>
<dbReference type="GO" id="GO:0046428">
    <property type="term" value="F:1,4-dihydroxy-2-naphthoate polyprenyltransferase activity"/>
    <property type="evidence" value="ECO:0007669"/>
    <property type="project" value="UniProtKB-EC"/>
</dbReference>
<dbReference type="NCBIfam" id="NF004751">
    <property type="entry name" value="PRK06080.1-3"/>
    <property type="match status" value="1"/>
</dbReference>
<comment type="similarity">
    <text evidence="8">Belongs to the MenA family. Type 1 subfamily.</text>
</comment>
<accession>A0ABV6C1M0</accession>
<dbReference type="HAMAP" id="MF_01937">
    <property type="entry name" value="MenA_1"/>
    <property type="match status" value="1"/>
</dbReference>
<evidence type="ECO:0000313" key="10">
    <source>
        <dbReference type="EMBL" id="MFC0081574.1"/>
    </source>
</evidence>
<dbReference type="NCBIfam" id="TIGR00751">
    <property type="entry name" value="menA"/>
    <property type="match status" value="1"/>
</dbReference>
<dbReference type="InterPro" id="IPR026046">
    <property type="entry name" value="UBIAD1"/>
</dbReference>
<dbReference type="PIRSF" id="PIRSF005355">
    <property type="entry name" value="UBIAD1"/>
    <property type="match status" value="1"/>
</dbReference>
<keyword evidence="7 8" id="KW-0472">Membrane</keyword>
<dbReference type="EMBL" id="JBHLYQ010000037">
    <property type="protein sequence ID" value="MFC0081574.1"/>
    <property type="molecule type" value="Genomic_DNA"/>
</dbReference>
<feature type="transmembrane region" description="Helical" evidence="8">
    <location>
        <begin position="122"/>
        <end position="155"/>
    </location>
</feature>
<name>A0ABV6C1M0_9ACTN</name>
<evidence type="ECO:0000256" key="6">
    <source>
        <dbReference type="ARBA" id="ARBA00022989"/>
    </source>
</evidence>
<feature type="transmembrane region" description="Helical" evidence="8">
    <location>
        <begin position="197"/>
        <end position="215"/>
    </location>
</feature>
<evidence type="ECO:0000256" key="5">
    <source>
        <dbReference type="ARBA" id="ARBA00022692"/>
    </source>
</evidence>
<comment type="pathway">
    <text evidence="8">Quinol/quinone metabolism; menaquinone biosynthesis; menaquinol from 1,4-dihydroxy-2-naphthoate: step 1/2.</text>
</comment>
<keyword evidence="11" id="KW-1185">Reference proteome</keyword>
<evidence type="ECO:0000256" key="1">
    <source>
        <dbReference type="ARBA" id="ARBA00004141"/>
    </source>
</evidence>
<sequence>MSDRSAIGASGRTVGRAGIWVAGARPRTLVAAVVPVGLGAVAGWLVWQDHRRACLVRCSAGLHHPVLWRLPLAALVALALQVAVNYANDYSDGVRGTDDQRAGPVRLVGQGLASPSAVRRAALVALGVAGLAGLVLAASTSWWLLALGAASALAAWGYTGGPKPYGYLGLGEVFVFVFFGLVATAGTAYVLDGTWSGKPVVLGAVLAGLLACALLEANNLRDVPGDAAAGKRTLAVRLGRQRAGWAYLVTLLGALALVLVLAALVTPWAALAFLAVPAAWRPVRLALGPGEGRSLLPLLVGTARFQLLVGALAALGLALAGAQR</sequence>
<evidence type="ECO:0000256" key="4">
    <source>
        <dbReference type="ARBA" id="ARBA00022679"/>
    </source>
</evidence>
<gene>
    <name evidence="8" type="primary">menA</name>
    <name evidence="10" type="ORF">ACFFRE_05360</name>
</gene>
<protein>
    <recommendedName>
        <fullName evidence="8 9">1,4-dihydroxy-2-naphthoate octaprenyltransferase</fullName>
        <shortName evidence="8">DHNA-octaprenyltransferase</shortName>
        <ecNumber evidence="8 9">2.5.1.74</ecNumber>
    </recommendedName>
</protein>
<feature type="transmembrane region" description="Helical" evidence="8">
    <location>
        <begin position="245"/>
        <end position="275"/>
    </location>
</feature>
<comment type="caution">
    <text evidence="10">The sequence shown here is derived from an EMBL/GenBank/DDBJ whole genome shotgun (WGS) entry which is preliminary data.</text>
</comment>
<dbReference type="InterPro" id="IPR004657">
    <property type="entry name" value="MenA"/>
</dbReference>
<organism evidence="10 11">
    <name type="scientific">Aciditerrimonas ferrireducens</name>
    <dbReference type="NCBI Taxonomy" id="667306"/>
    <lineage>
        <taxon>Bacteria</taxon>
        <taxon>Bacillati</taxon>
        <taxon>Actinomycetota</taxon>
        <taxon>Acidimicrobiia</taxon>
        <taxon>Acidimicrobiales</taxon>
        <taxon>Acidimicrobiaceae</taxon>
        <taxon>Aciditerrimonas</taxon>
    </lineage>
</organism>
<dbReference type="RefSeq" id="WP_377788858.1">
    <property type="nucleotide sequence ID" value="NZ_JBHLYQ010000037.1"/>
</dbReference>
<evidence type="ECO:0000256" key="8">
    <source>
        <dbReference type="HAMAP-Rule" id="MF_01937"/>
    </source>
</evidence>
<comment type="function">
    <text evidence="8">Conversion of 1,4-dihydroxy-2-naphthoate (DHNA) to demethylmenaquinone (DMK).</text>
</comment>
<dbReference type="PANTHER" id="PTHR13929:SF0">
    <property type="entry name" value="UBIA PRENYLTRANSFERASE DOMAIN-CONTAINING PROTEIN 1"/>
    <property type="match status" value="1"/>
</dbReference>
<dbReference type="Proteomes" id="UP001589788">
    <property type="component" value="Unassembled WGS sequence"/>
</dbReference>
<dbReference type="EC" id="2.5.1.74" evidence="8 9"/>
<reference evidence="10 11" key="1">
    <citation type="submission" date="2024-09" db="EMBL/GenBank/DDBJ databases">
        <authorList>
            <person name="Sun Q."/>
            <person name="Mori K."/>
        </authorList>
    </citation>
    <scope>NUCLEOTIDE SEQUENCE [LARGE SCALE GENOMIC DNA]</scope>
    <source>
        <strain evidence="10 11">JCM 15389</strain>
    </source>
</reference>
<keyword evidence="6 8" id="KW-1133">Transmembrane helix</keyword>
<evidence type="ECO:0000256" key="7">
    <source>
        <dbReference type="ARBA" id="ARBA00023136"/>
    </source>
</evidence>
<evidence type="ECO:0000256" key="3">
    <source>
        <dbReference type="ARBA" id="ARBA00022475"/>
    </source>
</evidence>
<comment type="catalytic activity">
    <reaction evidence="8">
        <text>an all-trans-polyprenyl diphosphate + 1,4-dihydroxy-2-naphthoate + H(+) = a 2-demethylmenaquinol + CO2 + diphosphate</text>
        <dbReference type="Rhea" id="RHEA:26478"/>
        <dbReference type="Rhea" id="RHEA-COMP:9563"/>
        <dbReference type="Rhea" id="RHEA-COMP:9564"/>
        <dbReference type="ChEBI" id="CHEBI:11173"/>
        <dbReference type="ChEBI" id="CHEBI:15378"/>
        <dbReference type="ChEBI" id="CHEBI:16526"/>
        <dbReference type="ChEBI" id="CHEBI:33019"/>
        <dbReference type="ChEBI" id="CHEBI:55437"/>
        <dbReference type="ChEBI" id="CHEBI:58914"/>
        <dbReference type="EC" id="2.5.1.74"/>
    </reaction>
</comment>
<proteinExistence type="inferred from homology"/>
<feature type="transmembrane region" description="Helical" evidence="8">
    <location>
        <begin position="29"/>
        <end position="47"/>
    </location>
</feature>
<dbReference type="Pfam" id="PF01040">
    <property type="entry name" value="UbiA"/>
    <property type="match status" value="1"/>
</dbReference>
<keyword evidence="2 8" id="KW-0474">Menaquinone biosynthesis</keyword>
<dbReference type="Gene3D" id="1.10.357.140">
    <property type="entry name" value="UbiA prenyltransferase"/>
    <property type="match status" value="1"/>
</dbReference>
<evidence type="ECO:0000313" key="11">
    <source>
        <dbReference type="Proteomes" id="UP001589788"/>
    </source>
</evidence>
<feature type="transmembrane region" description="Helical" evidence="8">
    <location>
        <begin position="167"/>
        <end position="191"/>
    </location>
</feature>
<keyword evidence="4 8" id="KW-0808">Transferase</keyword>
<dbReference type="InterPro" id="IPR044878">
    <property type="entry name" value="UbiA_sf"/>
</dbReference>
<keyword evidence="3 8" id="KW-1003">Cell membrane</keyword>
<feature type="transmembrane region" description="Helical" evidence="8">
    <location>
        <begin position="295"/>
        <end position="320"/>
    </location>
</feature>
<evidence type="ECO:0000256" key="9">
    <source>
        <dbReference type="NCBIfam" id="TIGR00751"/>
    </source>
</evidence>
<comment type="subcellular location">
    <subcellularLocation>
        <location evidence="8">Cell membrane</location>
        <topology evidence="8">Multi-pass membrane protein</topology>
    </subcellularLocation>
    <subcellularLocation>
        <location evidence="1">Membrane</location>
        <topology evidence="1">Multi-pass membrane protein</topology>
    </subcellularLocation>
</comment>
<dbReference type="CDD" id="cd13962">
    <property type="entry name" value="PT_UbiA_UBIAD1"/>
    <property type="match status" value="1"/>
</dbReference>
<keyword evidence="5 8" id="KW-0812">Transmembrane</keyword>
<evidence type="ECO:0000256" key="2">
    <source>
        <dbReference type="ARBA" id="ARBA00022428"/>
    </source>
</evidence>
<dbReference type="PANTHER" id="PTHR13929">
    <property type="entry name" value="1,4-DIHYDROXY-2-NAPHTHOATE OCTAPRENYLTRANSFERASE"/>
    <property type="match status" value="1"/>
</dbReference>